<accession>A0ABT3P384</accession>
<keyword evidence="3" id="KW-0808">Transferase</keyword>
<dbReference type="GO" id="GO:0008168">
    <property type="term" value="F:methyltransferase activity"/>
    <property type="evidence" value="ECO:0007669"/>
    <property type="project" value="UniProtKB-KW"/>
</dbReference>
<dbReference type="InterPro" id="IPR029063">
    <property type="entry name" value="SAM-dependent_MTases_sf"/>
</dbReference>
<reference evidence="3" key="1">
    <citation type="submission" date="2022-11" db="EMBL/GenBank/DDBJ databases">
        <title>Alteromonas sp. nov., isolated from sea water of the Qingdao.</title>
        <authorList>
            <person name="Wang Q."/>
        </authorList>
    </citation>
    <scope>NUCLEOTIDE SEQUENCE</scope>
    <source>
        <strain evidence="3">ASW11-7</strain>
    </source>
</reference>
<evidence type="ECO:0000313" key="4">
    <source>
        <dbReference type="Proteomes" id="UP001142810"/>
    </source>
</evidence>
<evidence type="ECO:0000259" key="2">
    <source>
        <dbReference type="Pfam" id="PF08241"/>
    </source>
</evidence>
<evidence type="ECO:0000256" key="1">
    <source>
        <dbReference type="SAM" id="Phobius"/>
    </source>
</evidence>
<dbReference type="GO" id="GO:0032259">
    <property type="term" value="P:methylation"/>
    <property type="evidence" value="ECO:0007669"/>
    <property type="project" value="UniProtKB-KW"/>
</dbReference>
<dbReference type="PANTHER" id="PTHR43861">
    <property type="entry name" value="TRANS-ACONITATE 2-METHYLTRANSFERASE-RELATED"/>
    <property type="match status" value="1"/>
</dbReference>
<dbReference type="EMBL" id="JAPFRD010000002">
    <property type="protein sequence ID" value="MCW8107224.1"/>
    <property type="molecule type" value="Genomic_DNA"/>
</dbReference>
<dbReference type="Gene3D" id="3.40.50.150">
    <property type="entry name" value="Vaccinia Virus protein VP39"/>
    <property type="match status" value="1"/>
</dbReference>
<organism evidence="3 4">
    <name type="scientific">Alteromonas aquimaris</name>
    <dbReference type="NCBI Taxonomy" id="2998417"/>
    <lineage>
        <taxon>Bacteria</taxon>
        <taxon>Pseudomonadati</taxon>
        <taxon>Pseudomonadota</taxon>
        <taxon>Gammaproteobacteria</taxon>
        <taxon>Alteromonadales</taxon>
        <taxon>Alteromonadaceae</taxon>
        <taxon>Alteromonas/Salinimonas group</taxon>
        <taxon>Alteromonas</taxon>
    </lineage>
</organism>
<dbReference type="InterPro" id="IPR013216">
    <property type="entry name" value="Methyltransf_11"/>
</dbReference>
<dbReference type="CDD" id="cd02440">
    <property type="entry name" value="AdoMet_MTases"/>
    <property type="match status" value="1"/>
</dbReference>
<name>A0ABT3P384_9ALTE</name>
<keyword evidence="4" id="KW-1185">Reference proteome</keyword>
<dbReference type="Proteomes" id="UP001142810">
    <property type="component" value="Unassembled WGS sequence"/>
</dbReference>
<feature type="transmembrane region" description="Helical" evidence="1">
    <location>
        <begin position="263"/>
        <end position="282"/>
    </location>
</feature>
<feature type="domain" description="Methyltransferase type 11" evidence="2">
    <location>
        <begin position="88"/>
        <end position="179"/>
    </location>
</feature>
<gene>
    <name evidence="3" type="ORF">OPS25_01735</name>
</gene>
<keyword evidence="1" id="KW-0472">Membrane</keyword>
<sequence length="306" mass="34906">MPSQVTIRRLTASPAESGAIVVSMFLILLNEISTPNVNEWVIIQFQRGYLRNASVRDLKIIENSKVESLLLADYVRKHFSNLDHLSILEAGCGQSWALDLNGTDYTLTGIDVDEDALALRMQNSGDLNTAIVGDLRVLDLPAQQFDLIYNAFVLEHIENAVQVLNNFDRWLKPNGLLILKIPDRDSVYGFLARHSPHWSHIFYYRHVKQCENAGKPGFAPYPVVYDDCISRAGIRDYCKRNNLELVTELGKNNYIKKRRLSSLMVKYSAMLISLLSLGYLAWQHNDLVFVIRKKSTDTNLNRHHAF</sequence>
<proteinExistence type="predicted"/>
<keyword evidence="1" id="KW-1133">Transmembrane helix</keyword>
<dbReference type="RefSeq" id="WP_265615923.1">
    <property type="nucleotide sequence ID" value="NZ_JAPFRD010000002.1"/>
</dbReference>
<protein>
    <submittedName>
        <fullName evidence="3">Class I SAM-dependent methyltransferase</fullName>
    </submittedName>
</protein>
<keyword evidence="3" id="KW-0489">Methyltransferase</keyword>
<dbReference type="Pfam" id="PF08241">
    <property type="entry name" value="Methyltransf_11"/>
    <property type="match status" value="1"/>
</dbReference>
<evidence type="ECO:0000313" key="3">
    <source>
        <dbReference type="EMBL" id="MCW8107224.1"/>
    </source>
</evidence>
<keyword evidence="1" id="KW-0812">Transmembrane</keyword>
<dbReference type="SUPFAM" id="SSF53335">
    <property type="entry name" value="S-adenosyl-L-methionine-dependent methyltransferases"/>
    <property type="match status" value="1"/>
</dbReference>
<comment type="caution">
    <text evidence="3">The sequence shown here is derived from an EMBL/GenBank/DDBJ whole genome shotgun (WGS) entry which is preliminary data.</text>
</comment>